<proteinExistence type="predicted"/>
<dbReference type="GO" id="GO:0009395">
    <property type="term" value="P:phospholipid catabolic process"/>
    <property type="evidence" value="ECO:0007669"/>
    <property type="project" value="TreeGrafter"/>
</dbReference>
<dbReference type="SMART" id="SM00155">
    <property type="entry name" value="PLDc"/>
    <property type="match status" value="2"/>
</dbReference>
<dbReference type="SUPFAM" id="SSF56024">
    <property type="entry name" value="Phospholipase D/nuclease"/>
    <property type="match status" value="2"/>
</dbReference>
<dbReference type="Gene3D" id="1.10.238.10">
    <property type="entry name" value="EF-hand"/>
    <property type="match status" value="1"/>
</dbReference>
<dbReference type="Gene3D" id="3.30.870.10">
    <property type="entry name" value="Endonuclease Chain A"/>
    <property type="match status" value="2"/>
</dbReference>
<dbReference type="PANTHER" id="PTHR18896:SF76">
    <property type="entry name" value="PHOSPHOLIPASE"/>
    <property type="match status" value="1"/>
</dbReference>
<evidence type="ECO:0000256" key="5">
    <source>
        <dbReference type="ARBA" id="ARBA00022963"/>
    </source>
</evidence>
<feature type="domain" description="PLD phosphodiesterase" evidence="9">
    <location>
        <begin position="639"/>
        <end position="666"/>
    </location>
</feature>
<evidence type="ECO:0000313" key="11">
    <source>
        <dbReference type="EMBL" id="CAE2206269.1"/>
    </source>
</evidence>
<dbReference type="GO" id="GO:0035556">
    <property type="term" value="P:intracellular signal transduction"/>
    <property type="evidence" value="ECO:0007669"/>
    <property type="project" value="InterPro"/>
</dbReference>
<dbReference type="PANTHER" id="PTHR18896">
    <property type="entry name" value="PHOSPHOLIPASE D"/>
    <property type="match status" value="1"/>
</dbReference>
<organism evidence="10">
    <name type="scientific">Vannella robusta</name>
    <dbReference type="NCBI Taxonomy" id="1487602"/>
    <lineage>
        <taxon>Eukaryota</taxon>
        <taxon>Amoebozoa</taxon>
        <taxon>Discosea</taxon>
        <taxon>Flabellinia</taxon>
        <taxon>Vannellidae</taxon>
        <taxon>Vannella</taxon>
    </lineage>
</organism>
<keyword evidence="6" id="KW-0443">Lipid metabolism</keyword>
<dbReference type="GO" id="GO:0004630">
    <property type="term" value="F:phospholipase D activity"/>
    <property type="evidence" value="ECO:0007669"/>
    <property type="project" value="UniProtKB-UniRule"/>
</dbReference>
<evidence type="ECO:0000256" key="6">
    <source>
        <dbReference type="ARBA" id="ARBA00023098"/>
    </source>
</evidence>
<sequence length="1095" mass="125929">MPRPLRSSSHPQHIQAEDDMVMKSKCYHSTLREDNEESLPPRTFQVTGNSSLHSDEKHEHANSNPEISEVSSDSESIGAKVERKIDEIGTVISSFVENKKVKMQKNTDPFDQDPPPFSYSTNAHHCRNTCFSPKEAEYLFYIFRKCCEYPKEHMPFENFRIFFPDSLNDAEIQKIFCLFQDDVLLGMGLETISFKSFLHTLSVISSGSTSEKANQITRAIFRLCDVSVLPDASSGSSITAPIEKVIEVIKGMSQIVLPTISPLPRLWRQKSDGSVFYPMDPEIEAPESSEDEEASTEEVEDIIGDNCSLCTFNNRVIAFTNSSSHQSELHQTWISDFVQSLVATPGEDEIVQYSNLHARIQQHLDLSEDKRRQVEDRKHWNLLLSFYGAFNYFKNLILDTMRYDLNAPKAINTFISEKEGFLIKSSGIGVFERWKKHWCILRDGFLWYYDCDEAIPKLHEAERVVSLHRASVNILNDQCFELQCPGYSRKFRAASRSELDHWVSAIFSHMGLDMNTKPRDGFAPLRSGIHAKWYVDGKDTMDAMVESMLSAKEEIFIADWFLSPFIYLRRERNEAPFLDDRYRLDNLLVARAEAGVMIYILPWNETKIVMDLGSAFSEEYFNKLHENIKVIRHPIVAPVKWSHHQKIVVVDQQIAFIGGVDLCLGRWDERSHPVTDIDTIKKWPGKDYYNPLYKEFEMVHDPWDDLVDRERYPRMPWHDVHMSVDGSAAKDVSRNFIQRWNHHKEIVQSPHPYLIPSNTISKSVGYNSVQVLRSLSEWSSGVAPILERSIYDGYIQAITNARKFIYIENQFFISSLAGDSIKNQLAQCILDKLFNAIENNQDFKVIIVLPQHPEGMYYREAVTTRYIMHLQYNTISRGGNSMLEQLHARFPDTDLRNYIGFYTLRNYGQLKEYYVHEQIYVHAKILIVDDRVAIIGSANTNDRSMTGERDSEIAIKVFGGEKIPTKMNGSSWSATKFVHSLRVSLWQEHLGLLGLDESLVEDPMDSFDLLWKPVASRNAEIYRTQFPNVPHSADSDSPMFKLAHETETKLLVTPSSTEALKEIQGHIVDFDMQYCKGQNLALEGIDNLMEDDIFA</sequence>
<dbReference type="InterPro" id="IPR001849">
    <property type="entry name" value="PH_domain"/>
</dbReference>
<feature type="domain" description="PH" evidence="8">
    <location>
        <begin position="415"/>
        <end position="511"/>
    </location>
</feature>
<dbReference type="CDD" id="cd00821">
    <property type="entry name" value="PH"/>
    <property type="match status" value="1"/>
</dbReference>
<feature type="compositionally biased region" description="Low complexity" evidence="7">
    <location>
        <begin position="66"/>
        <end position="77"/>
    </location>
</feature>
<dbReference type="InterPro" id="IPR011992">
    <property type="entry name" value="EF-hand-dom_pair"/>
</dbReference>
<dbReference type="SUPFAM" id="SSF47473">
    <property type="entry name" value="EF-hand"/>
    <property type="match status" value="1"/>
</dbReference>
<reference evidence="10" key="1">
    <citation type="submission" date="2021-01" db="EMBL/GenBank/DDBJ databases">
        <authorList>
            <person name="Corre E."/>
            <person name="Pelletier E."/>
            <person name="Niang G."/>
            <person name="Scheremetjew M."/>
            <person name="Finn R."/>
            <person name="Kale V."/>
            <person name="Holt S."/>
            <person name="Cochrane G."/>
            <person name="Meng A."/>
            <person name="Brown T."/>
            <person name="Cohen L."/>
        </authorList>
    </citation>
    <scope>NUCLEOTIDE SEQUENCE</scope>
    <source>
        <strain evidence="10">DIVA3 518/3/11/1/6</strain>
    </source>
</reference>
<dbReference type="PROSITE" id="PS50035">
    <property type="entry name" value="PLD"/>
    <property type="match status" value="2"/>
</dbReference>
<keyword evidence="5" id="KW-0442">Lipid degradation</keyword>
<protein>
    <recommendedName>
        <fullName evidence="2">phospholipase D</fullName>
        <ecNumber evidence="2">3.1.4.4</ecNumber>
    </recommendedName>
</protein>
<accession>A0A6U1TFR9</accession>
<dbReference type="InterPro" id="IPR011993">
    <property type="entry name" value="PH-like_dom_sf"/>
</dbReference>
<dbReference type="InterPro" id="IPR001736">
    <property type="entry name" value="PLipase_D/transphosphatidylase"/>
</dbReference>
<evidence type="ECO:0000256" key="2">
    <source>
        <dbReference type="ARBA" id="ARBA00012027"/>
    </source>
</evidence>
<dbReference type="InterPro" id="IPR015679">
    <property type="entry name" value="PLipase_D_fam"/>
</dbReference>
<evidence type="ECO:0000256" key="7">
    <source>
        <dbReference type="SAM" id="MobiDB-lite"/>
    </source>
</evidence>
<dbReference type="EMBL" id="HBKP01004705">
    <property type="protein sequence ID" value="CAE2206265.1"/>
    <property type="molecule type" value="Transcribed_RNA"/>
</dbReference>
<dbReference type="Gene3D" id="2.30.29.30">
    <property type="entry name" value="Pleckstrin-homology domain (PH domain)/Phosphotyrosine-binding domain (PTB)"/>
    <property type="match status" value="1"/>
</dbReference>
<feature type="region of interest" description="Disordered" evidence="7">
    <location>
        <begin position="28"/>
        <end position="78"/>
    </location>
</feature>
<dbReference type="Pfam" id="PF00169">
    <property type="entry name" value="PH"/>
    <property type="match status" value="1"/>
</dbReference>
<evidence type="ECO:0000313" key="10">
    <source>
        <dbReference type="EMBL" id="CAE2206265.1"/>
    </source>
</evidence>
<evidence type="ECO:0000256" key="1">
    <source>
        <dbReference type="ARBA" id="ARBA00000798"/>
    </source>
</evidence>
<name>A0A6U1TFR9_9EUKA</name>
<dbReference type="EMBL" id="HBKP01004706">
    <property type="protein sequence ID" value="CAE2206269.1"/>
    <property type="molecule type" value="Transcribed_RNA"/>
</dbReference>
<dbReference type="SMART" id="SM00233">
    <property type="entry name" value="PH"/>
    <property type="match status" value="1"/>
</dbReference>
<evidence type="ECO:0000259" key="9">
    <source>
        <dbReference type="PROSITE" id="PS50035"/>
    </source>
</evidence>
<comment type="catalytic activity">
    <reaction evidence="1">
        <text>a 1,2-diacyl-sn-glycero-3-phosphocholine + H2O = a 1,2-diacyl-sn-glycero-3-phosphate + choline + H(+)</text>
        <dbReference type="Rhea" id="RHEA:14445"/>
        <dbReference type="ChEBI" id="CHEBI:15354"/>
        <dbReference type="ChEBI" id="CHEBI:15377"/>
        <dbReference type="ChEBI" id="CHEBI:15378"/>
        <dbReference type="ChEBI" id="CHEBI:57643"/>
        <dbReference type="ChEBI" id="CHEBI:58608"/>
        <dbReference type="EC" id="3.1.4.4"/>
    </reaction>
</comment>
<dbReference type="AlphaFoldDB" id="A0A6U1TFR9"/>
<dbReference type="InterPro" id="IPR025202">
    <property type="entry name" value="PLD-like_dom"/>
</dbReference>
<keyword evidence="4" id="KW-0378">Hydrolase</keyword>
<dbReference type="Pfam" id="PF13091">
    <property type="entry name" value="PLDc_2"/>
    <property type="match status" value="1"/>
</dbReference>
<evidence type="ECO:0000256" key="3">
    <source>
        <dbReference type="ARBA" id="ARBA00022737"/>
    </source>
</evidence>
<dbReference type="Pfam" id="PF00614">
    <property type="entry name" value="PLDc"/>
    <property type="match status" value="1"/>
</dbReference>
<dbReference type="PROSITE" id="PS50003">
    <property type="entry name" value="PH_DOMAIN"/>
    <property type="match status" value="1"/>
</dbReference>
<feature type="domain" description="PLD phosphodiesterase" evidence="9">
    <location>
        <begin position="917"/>
        <end position="944"/>
    </location>
</feature>
<dbReference type="SUPFAM" id="SSF50729">
    <property type="entry name" value="PH domain-like"/>
    <property type="match status" value="1"/>
</dbReference>
<dbReference type="CDD" id="cd09141">
    <property type="entry name" value="PLDc_vPLD1_2_yPLD_like_2"/>
    <property type="match status" value="1"/>
</dbReference>
<dbReference type="EC" id="3.1.4.4" evidence="2"/>
<evidence type="ECO:0000259" key="8">
    <source>
        <dbReference type="PROSITE" id="PS50003"/>
    </source>
</evidence>
<evidence type="ECO:0000256" key="4">
    <source>
        <dbReference type="ARBA" id="ARBA00022801"/>
    </source>
</evidence>
<dbReference type="GO" id="GO:0006654">
    <property type="term" value="P:phosphatidic acid biosynthetic process"/>
    <property type="evidence" value="ECO:0007669"/>
    <property type="project" value="InterPro"/>
</dbReference>
<keyword evidence="3" id="KW-0677">Repeat</keyword>
<gene>
    <name evidence="10" type="ORF">VSP0166_LOCUS3401</name>
    <name evidence="11" type="ORF">VSP0166_LOCUS3402</name>
</gene>